<dbReference type="PANTHER" id="PTHR45436:SF15">
    <property type="entry name" value="SENSOR HISTIDINE KINASE CUSS"/>
    <property type="match status" value="1"/>
</dbReference>
<dbReference type="InterPro" id="IPR003594">
    <property type="entry name" value="HATPase_dom"/>
</dbReference>
<evidence type="ECO:0000256" key="2">
    <source>
        <dbReference type="ARBA" id="ARBA00004141"/>
    </source>
</evidence>
<evidence type="ECO:0000313" key="15">
    <source>
        <dbReference type="Proteomes" id="UP000549052"/>
    </source>
</evidence>
<keyword evidence="6 11" id="KW-0812">Transmembrane</keyword>
<evidence type="ECO:0000256" key="8">
    <source>
        <dbReference type="ARBA" id="ARBA00022989"/>
    </source>
</evidence>
<evidence type="ECO:0000256" key="6">
    <source>
        <dbReference type="ARBA" id="ARBA00022692"/>
    </source>
</evidence>
<dbReference type="Proteomes" id="UP000549052">
    <property type="component" value="Unassembled WGS sequence"/>
</dbReference>
<dbReference type="RefSeq" id="WP_182552352.1">
    <property type="nucleotide sequence ID" value="NZ_JACGXN010000017.1"/>
</dbReference>
<keyword evidence="9" id="KW-0902">Two-component regulatory system</keyword>
<dbReference type="PROSITE" id="PS50109">
    <property type="entry name" value="HIS_KIN"/>
    <property type="match status" value="1"/>
</dbReference>
<sequence>MSLFTIIVVGLWSSGYLIEEYEGGNLDVLKDALVRDRDGKLALVETAELRQLRRDVGDLWFVVHDRTGQELVQGTIPPQFTQTLAILEHLSDARLTNESGRANRPDAIVKWQQSAAGDAQIFSGTQGRMSFKRMLTGISAGLITVIFPVFVAMVLATLAMTPFVVRFALRGIGRAADQAAQITYDKRGIRISTGEVPDEIRPLVSAVNDALSRLDKGHAIRDRFLAQAAHELRTPIAILNARVAALPPSPEKTQLLLDSSRLAVLGGQLLDLQRLNHTPIDFLPIELVTITGRVVFDLAPLAFAAGYEMSFEPGIAEVTVQGDQTSIERAITNLVQNAIDHGGGTGTIKIMVQQTKTVIVSDEGAGIPAANLEEIFEPFNRLAPHSSGAGLGLNLVKEIMEWHNGTILAENNALKGACFTLVFPR</sequence>
<reference evidence="14 15" key="1">
    <citation type="submission" date="2020-07" db="EMBL/GenBank/DDBJ databases">
        <title>Genomic Encyclopedia of Type Strains, Phase IV (KMG-V): Genome sequencing to study the core and pangenomes of soil and plant-associated prokaryotes.</title>
        <authorList>
            <person name="Whitman W."/>
        </authorList>
    </citation>
    <scope>NUCLEOTIDE SEQUENCE [LARGE SCALE GENOMIC DNA]</scope>
    <source>
        <strain evidence="14 15">AN3</strain>
    </source>
</reference>
<dbReference type="CDD" id="cd00075">
    <property type="entry name" value="HATPase"/>
    <property type="match status" value="1"/>
</dbReference>
<evidence type="ECO:0000259" key="12">
    <source>
        <dbReference type="PROSITE" id="PS50109"/>
    </source>
</evidence>
<dbReference type="Pfam" id="PF02518">
    <property type="entry name" value="HATPase_c"/>
    <property type="match status" value="1"/>
</dbReference>
<dbReference type="SUPFAM" id="SSF55874">
    <property type="entry name" value="ATPase domain of HSP90 chaperone/DNA topoisomerase II/histidine kinase"/>
    <property type="match status" value="1"/>
</dbReference>
<dbReference type="SUPFAM" id="SSF47384">
    <property type="entry name" value="Homodimeric domain of signal transducing histidine kinase"/>
    <property type="match status" value="1"/>
</dbReference>
<evidence type="ECO:0000256" key="1">
    <source>
        <dbReference type="ARBA" id="ARBA00000085"/>
    </source>
</evidence>
<keyword evidence="8 11" id="KW-1133">Transmembrane helix</keyword>
<dbReference type="PANTHER" id="PTHR45436">
    <property type="entry name" value="SENSOR HISTIDINE KINASE YKOH"/>
    <property type="match status" value="1"/>
</dbReference>
<dbReference type="InterPro" id="IPR036890">
    <property type="entry name" value="HATPase_C_sf"/>
</dbReference>
<evidence type="ECO:0000256" key="10">
    <source>
        <dbReference type="ARBA" id="ARBA00023136"/>
    </source>
</evidence>
<keyword evidence="4" id="KW-0597">Phosphoprotein</keyword>
<keyword evidence="15" id="KW-1185">Reference proteome</keyword>
<dbReference type="EC" id="2.7.13.3" evidence="3"/>
<dbReference type="PROSITE" id="PS50885">
    <property type="entry name" value="HAMP"/>
    <property type="match status" value="1"/>
</dbReference>
<dbReference type="Gene3D" id="1.10.287.130">
    <property type="match status" value="1"/>
</dbReference>
<dbReference type="InterPro" id="IPR003660">
    <property type="entry name" value="HAMP_dom"/>
</dbReference>
<gene>
    <name evidence="14" type="ORF">FHW16_005551</name>
</gene>
<comment type="caution">
    <text evidence="14">The sequence shown here is derived from an EMBL/GenBank/DDBJ whole genome shotgun (WGS) entry which is preliminary data.</text>
</comment>
<evidence type="ECO:0000256" key="7">
    <source>
        <dbReference type="ARBA" id="ARBA00022777"/>
    </source>
</evidence>
<evidence type="ECO:0000313" key="14">
    <source>
        <dbReference type="EMBL" id="MBA8881804.1"/>
    </source>
</evidence>
<dbReference type="GO" id="GO:0005886">
    <property type="term" value="C:plasma membrane"/>
    <property type="evidence" value="ECO:0007669"/>
    <property type="project" value="TreeGrafter"/>
</dbReference>
<dbReference type="AlphaFoldDB" id="A0A839EWA8"/>
<dbReference type="EMBL" id="JACGXN010000017">
    <property type="protein sequence ID" value="MBA8881804.1"/>
    <property type="molecule type" value="Genomic_DNA"/>
</dbReference>
<dbReference type="InterPro" id="IPR004358">
    <property type="entry name" value="Sig_transdc_His_kin-like_C"/>
</dbReference>
<comment type="subcellular location">
    <subcellularLocation>
        <location evidence="2">Membrane</location>
        <topology evidence="2">Multi-pass membrane protein</topology>
    </subcellularLocation>
</comment>
<dbReference type="InterPro" id="IPR005467">
    <property type="entry name" value="His_kinase_dom"/>
</dbReference>
<evidence type="ECO:0000256" key="4">
    <source>
        <dbReference type="ARBA" id="ARBA00022553"/>
    </source>
</evidence>
<feature type="domain" description="Histidine kinase" evidence="12">
    <location>
        <begin position="227"/>
        <end position="425"/>
    </location>
</feature>
<organism evidence="14 15">
    <name type="scientific">Phyllobacterium myrsinacearum</name>
    <dbReference type="NCBI Taxonomy" id="28101"/>
    <lineage>
        <taxon>Bacteria</taxon>
        <taxon>Pseudomonadati</taxon>
        <taxon>Pseudomonadota</taxon>
        <taxon>Alphaproteobacteria</taxon>
        <taxon>Hyphomicrobiales</taxon>
        <taxon>Phyllobacteriaceae</taxon>
        <taxon>Phyllobacterium</taxon>
    </lineage>
</organism>
<dbReference type="InterPro" id="IPR036097">
    <property type="entry name" value="HisK_dim/P_sf"/>
</dbReference>
<evidence type="ECO:0000256" key="3">
    <source>
        <dbReference type="ARBA" id="ARBA00012438"/>
    </source>
</evidence>
<proteinExistence type="predicted"/>
<keyword evidence="5" id="KW-0808">Transferase</keyword>
<dbReference type="GO" id="GO:0000155">
    <property type="term" value="F:phosphorelay sensor kinase activity"/>
    <property type="evidence" value="ECO:0007669"/>
    <property type="project" value="InterPro"/>
</dbReference>
<dbReference type="PRINTS" id="PR00344">
    <property type="entry name" value="BCTRLSENSOR"/>
</dbReference>
<feature type="domain" description="HAMP" evidence="13">
    <location>
        <begin position="166"/>
        <end position="219"/>
    </location>
</feature>
<comment type="catalytic activity">
    <reaction evidence="1">
        <text>ATP + protein L-histidine = ADP + protein N-phospho-L-histidine.</text>
        <dbReference type="EC" id="2.7.13.3"/>
    </reaction>
</comment>
<feature type="transmembrane region" description="Helical" evidence="11">
    <location>
        <begin position="138"/>
        <end position="160"/>
    </location>
</feature>
<dbReference type="InterPro" id="IPR003661">
    <property type="entry name" value="HisK_dim/P_dom"/>
</dbReference>
<evidence type="ECO:0000259" key="13">
    <source>
        <dbReference type="PROSITE" id="PS50885"/>
    </source>
</evidence>
<evidence type="ECO:0000256" key="5">
    <source>
        <dbReference type="ARBA" id="ARBA00022679"/>
    </source>
</evidence>
<evidence type="ECO:0000256" key="9">
    <source>
        <dbReference type="ARBA" id="ARBA00023012"/>
    </source>
</evidence>
<keyword evidence="10 11" id="KW-0472">Membrane</keyword>
<dbReference type="CDD" id="cd00082">
    <property type="entry name" value="HisKA"/>
    <property type="match status" value="1"/>
</dbReference>
<dbReference type="Gene3D" id="3.30.565.10">
    <property type="entry name" value="Histidine kinase-like ATPase, C-terminal domain"/>
    <property type="match status" value="1"/>
</dbReference>
<dbReference type="InterPro" id="IPR050428">
    <property type="entry name" value="TCS_sensor_his_kinase"/>
</dbReference>
<dbReference type="SMART" id="SM00387">
    <property type="entry name" value="HATPase_c"/>
    <property type="match status" value="1"/>
</dbReference>
<evidence type="ECO:0000256" key="11">
    <source>
        <dbReference type="SAM" id="Phobius"/>
    </source>
</evidence>
<name>A0A839EWA8_9HYPH</name>
<protein>
    <recommendedName>
        <fullName evidence="3">histidine kinase</fullName>
        <ecNumber evidence="3">2.7.13.3</ecNumber>
    </recommendedName>
</protein>
<keyword evidence="7 14" id="KW-0418">Kinase</keyword>
<accession>A0A839EWA8</accession>